<dbReference type="STRING" id="51240.A0A2I4FQN3"/>
<organism evidence="1 2">
    <name type="scientific">Juglans regia</name>
    <name type="common">English walnut</name>
    <dbReference type="NCBI Taxonomy" id="51240"/>
    <lineage>
        <taxon>Eukaryota</taxon>
        <taxon>Viridiplantae</taxon>
        <taxon>Streptophyta</taxon>
        <taxon>Embryophyta</taxon>
        <taxon>Tracheophyta</taxon>
        <taxon>Spermatophyta</taxon>
        <taxon>Magnoliopsida</taxon>
        <taxon>eudicotyledons</taxon>
        <taxon>Gunneridae</taxon>
        <taxon>Pentapetalae</taxon>
        <taxon>rosids</taxon>
        <taxon>fabids</taxon>
        <taxon>Fagales</taxon>
        <taxon>Juglandaceae</taxon>
        <taxon>Juglans</taxon>
    </lineage>
</organism>
<dbReference type="PANTHER" id="PTHR33735:SF14">
    <property type="entry name" value="PHAGE CAPSID SCAFFOLDING PROTEIN (GPO) SERINE PEPTIDASE"/>
    <property type="match status" value="1"/>
</dbReference>
<accession>A0A2I4FQN3</accession>
<dbReference type="RefSeq" id="XP_018833937.1">
    <property type="nucleotide sequence ID" value="XM_018978392.2"/>
</dbReference>
<dbReference type="KEGG" id="jre:109001202"/>
<dbReference type="Proteomes" id="UP000235220">
    <property type="component" value="Chromosome 6"/>
</dbReference>
<dbReference type="GeneID" id="109001202"/>
<reference evidence="2" key="1">
    <citation type="submission" date="2025-08" db="UniProtKB">
        <authorList>
            <consortium name="RefSeq"/>
        </authorList>
    </citation>
    <scope>IDENTIFICATION</scope>
    <source>
        <tissue evidence="2">Leaves</tissue>
    </source>
</reference>
<dbReference type="AlphaFoldDB" id="A0A2I4FQN3"/>
<gene>
    <name evidence="2" type="primary">LOC109001202</name>
</gene>
<dbReference type="OrthoDB" id="1927611at2759"/>
<protein>
    <submittedName>
        <fullName evidence="2">Uncharacterized protein LOC109001202</fullName>
    </submittedName>
</protein>
<proteinExistence type="predicted"/>
<evidence type="ECO:0000313" key="1">
    <source>
        <dbReference type="Proteomes" id="UP000235220"/>
    </source>
</evidence>
<sequence>MSASRSGFLCSGIPVGTSRRCPVSFRNPSRVLITSKRDIRSCFLGNGRSVQFLSIGLGDLIASSTKLGDMAVDSSSQPGPLVPSDPSPDSWKIWVVGVIATVVLPFLGIKFGPFMQFKKQVDSAVQMAEDVAEAVEKVADQVGKVAEDIADDLPGSGKLKDAATFIENLAKETAKAAHLADELIDEVQEVEEKVDSFIEPGTDQVKETPKEANSQKQN</sequence>
<evidence type="ECO:0000313" key="2">
    <source>
        <dbReference type="RefSeq" id="XP_018833937.1"/>
    </source>
</evidence>
<dbReference type="PANTHER" id="PTHR33735">
    <property type="entry name" value="EXPRESSED PROTEIN"/>
    <property type="match status" value="1"/>
</dbReference>
<name>A0A2I4FQN3_JUGRE</name>
<dbReference type="Gramene" id="Jr06_05400_p1">
    <property type="protein sequence ID" value="cds.Jr06_05400_p1"/>
    <property type="gene ID" value="Jr06_05400"/>
</dbReference>
<keyword evidence="1" id="KW-1185">Reference proteome</keyword>